<evidence type="ECO:0000256" key="12">
    <source>
        <dbReference type="SAM" id="Phobius"/>
    </source>
</evidence>
<keyword evidence="4 11" id="KW-0812">Transmembrane</keyword>
<keyword evidence="10 11" id="KW-0739">Sodium transport</keyword>
<dbReference type="PRINTS" id="PR01084">
    <property type="entry name" value="NAHEXCHNGR"/>
</dbReference>
<feature type="transmembrane region" description="Helical" evidence="12">
    <location>
        <begin position="221"/>
        <end position="243"/>
    </location>
</feature>
<feature type="transmembrane region" description="Helical" evidence="12">
    <location>
        <begin position="407"/>
        <end position="428"/>
    </location>
</feature>
<dbReference type="EMBL" id="KI546089">
    <property type="protein sequence ID" value="EST45819.1"/>
    <property type="molecule type" value="Genomic_DNA"/>
</dbReference>
<evidence type="ECO:0000256" key="5">
    <source>
        <dbReference type="ARBA" id="ARBA00022989"/>
    </source>
</evidence>
<evidence type="ECO:0000256" key="2">
    <source>
        <dbReference type="ARBA" id="ARBA00022448"/>
    </source>
</evidence>
<evidence type="ECO:0000256" key="6">
    <source>
        <dbReference type="ARBA" id="ARBA00023034"/>
    </source>
</evidence>
<comment type="subcellular location">
    <subcellularLocation>
        <location evidence="1">Golgi apparatus membrane</location>
        <topology evidence="1">Multi-pass membrane protein</topology>
    </subcellularLocation>
</comment>
<dbReference type="InterPro" id="IPR004709">
    <property type="entry name" value="NaH_exchanger"/>
</dbReference>
<evidence type="ECO:0000313" key="14">
    <source>
        <dbReference type="EMBL" id="EST45819.1"/>
    </source>
</evidence>
<feature type="transmembrane region" description="Helical" evidence="12">
    <location>
        <begin position="337"/>
        <end position="357"/>
    </location>
</feature>
<dbReference type="PANTHER" id="PTHR10110:SF191">
    <property type="entry name" value="SODIUM_HYDROGEN EXCHANGER 8"/>
    <property type="match status" value="1"/>
</dbReference>
<reference evidence="14 15" key="1">
    <citation type="journal article" date="2014" name="PLoS Genet.">
        <title>The Genome of Spironucleus salmonicida Highlights a Fish Pathogen Adapted to Fluctuating Environments.</title>
        <authorList>
            <person name="Xu F."/>
            <person name="Jerlstrom-Hultqvist J."/>
            <person name="Einarsson E."/>
            <person name="Astvaldsson A."/>
            <person name="Svard S.G."/>
            <person name="Andersson J.O."/>
        </authorList>
    </citation>
    <scope>NUCLEOTIDE SEQUENCE</scope>
    <source>
        <strain evidence="15">ATCC 50377</strain>
    </source>
</reference>
<dbReference type="EMBL" id="AUWU02000002">
    <property type="protein sequence ID" value="KAH0576452.1"/>
    <property type="molecule type" value="Genomic_DNA"/>
</dbReference>
<evidence type="ECO:0000256" key="1">
    <source>
        <dbReference type="ARBA" id="ARBA00004653"/>
    </source>
</evidence>
<dbReference type="VEuPathDB" id="GiardiaDB:SS50377_22016"/>
<organism evidence="14">
    <name type="scientific">Spironucleus salmonicida</name>
    <dbReference type="NCBI Taxonomy" id="348837"/>
    <lineage>
        <taxon>Eukaryota</taxon>
        <taxon>Metamonada</taxon>
        <taxon>Diplomonadida</taxon>
        <taxon>Hexamitidae</taxon>
        <taxon>Hexamitinae</taxon>
        <taxon>Spironucleus</taxon>
    </lineage>
</organism>
<evidence type="ECO:0000256" key="4">
    <source>
        <dbReference type="ARBA" id="ARBA00022692"/>
    </source>
</evidence>
<dbReference type="GO" id="GO:0000139">
    <property type="term" value="C:Golgi membrane"/>
    <property type="evidence" value="ECO:0007669"/>
    <property type="project" value="UniProtKB-SubCell"/>
</dbReference>
<feature type="transmembrane region" description="Helical" evidence="12">
    <location>
        <begin position="83"/>
        <end position="100"/>
    </location>
</feature>
<gene>
    <name evidence="14" type="ORF">SS50377_14394</name>
    <name evidence="15" type="ORF">SS50377_22016</name>
</gene>
<evidence type="ECO:0000256" key="10">
    <source>
        <dbReference type="ARBA" id="ARBA00023201"/>
    </source>
</evidence>
<evidence type="ECO:0000313" key="15">
    <source>
        <dbReference type="EMBL" id="KAH0576452.1"/>
    </source>
</evidence>
<dbReference type="GO" id="GO:0015385">
    <property type="term" value="F:sodium:proton antiporter activity"/>
    <property type="evidence" value="ECO:0007669"/>
    <property type="project" value="InterPro"/>
</dbReference>
<protein>
    <recommendedName>
        <fullName evidence="11">Sodium/hydrogen exchanger</fullName>
    </recommendedName>
</protein>
<keyword evidence="2 11" id="KW-0813">Transport</keyword>
<dbReference type="Gene3D" id="6.10.140.1330">
    <property type="match status" value="1"/>
</dbReference>
<keyword evidence="9 12" id="KW-0472">Membrane</keyword>
<dbReference type="Proteomes" id="UP000018208">
    <property type="component" value="Unassembled WGS sequence"/>
</dbReference>
<keyword evidence="8 11" id="KW-0406">Ion transport</keyword>
<evidence type="ECO:0000256" key="11">
    <source>
        <dbReference type="RuleBase" id="RU003722"/>
    </source>
</evidence>
<evidence type="ECO:0000256" key="8">
    <source>
        <dbReference type="ARBA" id="ARBA00023065"/>
    </source>
</evidence>
<name>V6LYD5_9EUKA</name>
<evidence type="ECO:0000256" key="3">
    <source>
        <dbReference type="ARBA" id="ARBA00022449"/>
    </source>
</evidence>
<dbReference type="AlphaFoldDB" id="V6LYD5"/>
<evidence type="ECO:0000259" key="13">
    <source>
        <dbReference type="Pfam" id="PF00999"/>
    </source>
</evidence>
<feature type="transmembrane region" description="Helical" evidence="12">
    <location>
        <begin position="112"/>
        <end position="135"/>
    </location>
</feature>
<dbReference type="OrthoDB" id="196264at2759"/>
<dbReference type="GO" id="GO:0051453">
    <property type="term" value="P:regulation of intracellular pH"/>
    <property type="evidence" value="ECO:0007669"/>
    <property type="project" value="TreeGrafter"/>
</dbReference>
<feature type="transmembrane region" description="Helical" evidence="12">
    <location>
        <begin position="255"/>
        <end position="280"/>
    </location>
</feature>
<proteinExistence type="inferred from homology"/>
<keyword evidence="16" id="KW-1185">Reference proteome</keyword>
<dbReference type="InterPro" id="IPR006153">
    <property type="entry name" value="Cation/H_exchanger_TM"/>
</dbReference>
<keyword evidence="7" id="KW-0915">Sodium</keyword>
<sequence>MTEHQAFQVFGFHLSAVSQEVLFLSIYVTCLCLIRVFYSSSKMKVYVPESILLIFIGVIVGLISQFIPGLQSVKSLLEVSPEIILFVFVPIIIFDATYFLNKSAFFQNIREILMYAIVGTVCNAAIIAGFLYALQAISITNFTLAQLLSYASLLSAVDPVSVIAIMEQLHVNENLYIMAFGEATINDGVAIVLYNLTKSIDSLTQGGHSIFSIVGLGIAKFLINVLGAVLTGLVITFLCSFLTKFTYKKQQLEPMLLLISCLLSYVLADALLFSGIIAIMTSALVMSRYVDFNCQVQSIQAFKSFIHALAQTFENLVFLDMGSQLIFVGFSSQKIDFTVAFTLPFIAFLARAVCVIFQTAILNLRRKPLSLQINAQEQVILTWCGLRGAIAFALSKSMAEEMQDKQVANTVQFATSIMITVTILVYGLSMRSLILKMSVKLEQELTVGTQILQSPLNIIQNVIKLSLGKNLKIKRFFKKIDRFTQKCFLKHYLPEELQMDELIQKIKTKQIEDYAFGNDIYVEDINVREKNFFTYQSMKKMSWKKGAPKYGESHGLIEDHQ</sequence>
<comment type="similarity">
    <text evidence="11">Belongs to the monovalent cation:proton antiporter 1 (CPA1) transporter (TC 2.A.36) family.</text>
</comment>
<dbReference type="InterPro" id="IPR018422">
    <property type="entry name" value="Cation/H_exchanger_CPA1"/>
</dbReference>
<keyword evidence="5 12" id="KW-1133">Transmembrane helix</keyword>
<dbReference type="NCBIfam" id="TIGR00840">
    <property type="entry name" value="b_cpa1"/>
    <property type="match status" value="1"/>
</dbReference>
<reference evidence="15" key="2">
    <citation type="submission" date="2020-12" db="EMBL/GenBank/DDBJ databases">
        <title>New Spironucleus salmonicida genome in near-complete chromosomes.</title>
        <authorList>
            <person name="Xu F."/>
            <person name="Kurt Z."/>
            <person name="Jimenez-Gonzalez A."/>
            <person name="Astvaldsson A."/>
            <person name="Andersson J.O."/>
            <person name="Svard S.G."/>
        </authorList>
    </citation>
    <scope>NUCLEOTIDE SEQUENCE</scope>
    <source>
        <strain evidence="15">ATCC 50377</strain>
    </source>
</reference>
<dbReference type="GO" id="GO:0005886">
    <property type="term" value="C:plasma membrane"/>
    <property type="evidence" value="ECO:0007669"/>
    <property type="project" value="TreeGrafter"/>
</dbReference>
<feature type="transmembrane region" description="Helical" evidence="12">
    <location>
        <begin position="50"/>
        <end position="71"/>
    </location>
</feature>
<dbReference type="GO" id="GO:0015386">
    <property type="term" value="F:potassium:proton antiporter activity"/>
    <property type="evidence" value="ECO:0007669"/>
    <property type="project" value="TreeGrafter"/>
</dbReference>
<keyword evidence="6" id="KW-0333">Golgi apparatus</keyword>
<accession>V6LYD5</accession>
<feature type="domain" description="Cation/H+ exchanger transmembrane" evidence="13">
    <location>
        <begin position="40"/>
        <end position="433"/>
    </location>
</feature>
<feature type="transmembrane region" description="Helical" evidence="12">
    <location>
        <begin position="21"/>
        <end position="38"/>
    </location>
</feature>
<evidence type="ECO:0000256" key="9">
    <source>
        <dbReference type="ARBA" id="ARBA00023136"/>
    </source>
</evidence>
<evidence type="ECO:0000313" key="16">
    <source>
        <dbReference type="Proteomes" id="UP000018208"/>
    </source>
</evidence>
<keyword evidence="3 11" id="KW-0050">Antiport</keyword>
<dbReference type="Pfam" id="PF00999">
    <property type="entry name" value="Na_H_Exchanger"/>
    <property type="match status" value="1"/>
</dbReference>
<dbReference type="PANTHER" id="PTHR10110">
    <property type="entry name" value="SODIUM/HYDROGEN EXCHANGER"/>
    <property type="match status" value="1"/>
</dbReference>
<dbReference type="GO" id="GO:0098719">
    <property type="term" value="P:sodium ion import across plasma membrane"/>
    <property type="evidence" value="ECO:0007669"/>
    <property type="project" value="TreeGrafter"/>
</dbReference>
<evidence type="ECO:0000256" key="7">
    <source>
        <dbReference type="ARBA" id="ARBA00023053"/>
    </source>
</evidence>